<evidence type="ECO:0000313" key="1">
    <source>
        <dbReference type="EMBL" id="CAI9915871.1"/>
    </source>
</evidence>
<dbReference type="Proteomes" id="UP001642409">
    <property type="component" value="Unassembled WGS sequence"/>
</dbReference>
<evidence type="ECO:0000313" key="3">
    <source>
        <dbReference type="Proteomes" id="UP001642409"/>
    </source>
</evidence>
<keyword evidence="3" id="KW-1185">Reference proteome</keyword>
<comment type="caution">
    <text evidence="1">The sequence shown here is derived from an EMBL/GenBank/DDBJ whole genome shotgun (WGS) entry which is preliminary data.</text>
</comment>
<evidence type="ECO:0000313" key="2">
    <source>
        <dbReference type="EMBL" id="CAL6075788.1"/>
    </source>
</evidence>
<dbReference type="EMBL" id="CATOUU010000082">
    <property type="protein sequence ID" value="CAI9915871.1"/>
    <property type="molecule type" value="Genomic_DNA"/>
</dbReference>
<reference evidence="2 3" key="2">
    <citation type="submission" date="2024-07" db="EMBL/GenBank/DDBJ databases">
        <authorList>
            <person name="Akdeniz Z."/>
        </authorList>
    </citation>
    <scope>NUCLEOTIDE SEQUENCE [LARGE SCALE GENOMIC DNA]</scope>
</reference>
<reference evidence="1" key="1">
    <citation type="submission" date="2023-06" db="EMBL/GenBank/DDBJ databases">
        <authorList>
            <person name="Kurt Z."/>
        </authorList>
    </citation>
    <scope>NUCLEOTIDE SEQUENCE</scope>
</reference>
<name>A0AA86NAZ7_9EUKA</name>
<gene>
    <name evidence="1" type="ORF">HINF_LOCUS3516</name>
    <name evidence="2" type="ORF">HINF_LOCUS57376</name>
</gene>
<proteinExistence type="predicted"/>
<sequence>MTIIILDFIEHLSKSMNRQICNKYICSKINRGQRANIVKNVLEYHVNVERRYVEAVFQDIQLKQSTLCWSEKLIFGYVTTYVCIIQYKYSLEVLFVIRGAQPSPLVLSQTIYSAFIWIEKIHFVYTLNQFIKYYIIYIYLIYFGTVVGPRNAFLNQEEE</sequence>
<dbReference type="EMBL" id="CAXDID020000316">
    <property type="protein sequence ID" value="CAL6075788.1"/>
    <property type="molecule type" value="Genomic_DNA"/>
</dbReference>
<accession>A0AA86NAZ7</accession>
<protein>
    <submittedName>
        <fullName evidence="2">Hypothetical_protein</fullName>
    </submittedName>
</protein>
<organism evidence="1">
    <name type="scientific">Hexamita inflata</name>
    <dbReference type="NCBI Taxonomy" id="28002"/>
    <lineage>
        <taxon>Eukaryota</taxon>
        <taxon>Metamonada</taxon>
        <taxon>Diplomonadida</taxon>
        <taxon>Hexamitidae</taxon>
        <taxon>Hexamitinae</taxon>
        <taxon>Hexamita</taxon>
    </lineage>
</organism>
<dbReference type="AlphaFoldDB" id="A0AA86NAZ7"/>